<evidence type="ECO:0000313" key="4">
    <source>
        <dbReference type="Proteomes" id="UP001056708"/>
    </source>
</evidence>
<dbReference type="Proteomes" id="UP001056708">
    <property type="component" value="Chromosome"/>
</dbReference>
<dbReference type="Pfam" id="PF12046">
    <property type="entry name" value="CCB1"/>
    <property type="match status" value="1"/>
</dbReference>
<feature type="transmembrane region" description="Helical" evidence="2">
    <location>
        <begin position="6"/>
        <end position="24"/>
    </location>
</feature>
<name>A0ABY5ATF8_9CYAN</name>
<keyword evidence="2" id="KW-0472">Membrane</keyword>
<dbReference type="RefSeq" id="WP_252664660.1">
    <property type="nucleotide sequence ID" value="NZ_CP098611.1"/>
</dbReference>
<feature type="transmembrane region" description="Helical" evidence="2">
    <location>
        <begin position="79"/>
        <end position="103"/>
    </location>
</feature>
<keyword evidence="2" id="KW-1133">Transmembrane helix</keyword>
<gene>
    <name evidence="3" type="ORF">NEA10_07255</name>
</gene>
<feature type="transmembrane region" description="Helical" evidence="2">
    <location>
        <begin position="109"/>
        <end position="128"/>
    </location>
</feature>
<dbReference type="PANTHER" id="PTHR35302">
    <property type="match status" value="1"/>
</dbReference>
<evidence type="ECO:0000313" key="3">
    <source>
        <dbReference type="EMBL" id="USR92505.1"/>
    </source>
</evidence>
<keyword evidence="4" id="KW-1185">Reference proteome</keyword>
<evidence type="ECO:0000256" key="2">
    <source>
        <dbReference type="SAM" id="Phobius"/>
    </source>
</evidence>
<reference evidence="3" key="1">
    <citation type="submission" date="2022-06" db="EMBL/GenBank/DDBJ databases">
        <title>Genome sequence of Phormidium yuhuli AB48 isolated from an industrial photobioreactor environment.</title>
        <authorList>
            <person name="Qiu Y."/>
            <person name="Noonan A.J.C."/>
            <person name="Dofher K."/>
            <person name="Koch M."/>
            <person name="Kieft B."/>
            <person name="Lin X."/>
            <person name="Ziels R.M."/>
            <person name="Hallam S.J."/>
        </authorList>
    </citation>
    <scope>NUCLEOTIDE SEQUENCE</scope>
    <source>
        <strain evidence="3">AB48</strain>
    </source>
</reference>
<proteinExistence type="predicted"/>
<sequence>MDTVSLNSIAVPTLLMAVGLFFFIRASVKDRTEVLSLECDRPPEWLSRQLKDYLCGRSYRVVGFDPQENRVTFEGEVRASWFLAIFLSFLAAIGFLCVALVLATLIPSLSQGIIALVFLSPLAGAFYWQQANRREQVLVTVSEEEKTSPRHSAEGSLATIIGHRDELAALKRAMPELQPNLSTESPQESTPNSTT</sequence>
<keyword evidence="2" id="KW-0812">Transmembrane</keyword>
<dbReference type="InterPro" id="IPR021919">
    <property type="entry name" value="CCB1"/>
</dbReference>
<accession>A0ABY5ATF8</accession>
<dbReference type="PANTHER" id="PTHR35302:SF1">
    <property type="entry name" value="PROTEIN COFACTOR ASSEMBLY OF COMPLEX C SUBUNIT B CCB1, CHLOROPLASTIC"/>
    <property type="match status" value="1"/>
</dbReference>
<dbReference type="EMBL" id="CP098611">
    <property type="protein sequence ID" value="USR92505.1"/>
    <property type="molecule type" value="Genomic_DNA"/>
</dbReference>
<protein>
    <submittedName>
        <fullName evidence="3">Cofactor assembly of complex C subunit B</fullName>
    </submittedName>
</protein>
<feature type="compositionally biased region" description="Polar residues" evidence="1">
    <location>
        <begin position="179"/>
        <end position="195"/>
    </location>
</feature>
<evidence type="ECO:0000256" key="1">
    <source>
        <dbReference type="SAM" id="MobiDB-lite"/>
    </source>
</evidence>
<feature type="region of interest" description="Disordered" evidence="1">
    <location>
        <begin position="176"/>
        <end position="195"/>
    </location>
</feature>
<organism evidence="3 4">
    <name type="scientific">Phormidium yuhuli AB48</name>
    <dbReference type="NCBI Taxonomy" id="2940671"/>
    <lineage>
        <taxon>Bacteria</taxon>
        <taxon>Bacillati</taxon>
        <taxon>Cyanobacteriota</taxon>
        <taxon>Cyanophyceae</taxon>
        <taxon>Oscillatoriophycideae</taxon>
        <taxon>Oscillatoriales</taxon>
        <taxon>Oscillatoriaceae</taxon>
        <taxon>Phormidium</taxon>
        <taxon>Phormidium yuhuli</taxon>
    </lineage>
</organism>